<reference evidence="4" key="1">
    <citation type="journal article" date="2014" name="Front. Microbiol.">
        <title>High frequency of phylogenetically diverse reductive dehalogenase-homologous genes in deep subseafloor sedimentary metagenomes.</title>
        <authorList>
            <person name="Kawai M."/>
            <person name="Futagami T."/>
            <person name="Toyoda A."/>
            <person name="Takaki Y."/>
            <person name="Nishi S."/>
            <person name="Hori S."/>
            <person name="Arai W."/>
            <person name="Tsubouchi T."/>
            <person name="Morono Y."/>
            <person name="Uchiyama I."/>
            <person name="Ito T."/>
            <person name="Fujiyama A."/>
            <person name="Inagaki F."/>
            <person name="Takami H."/>
        </authorList>
    </citation>
    <scope>NUCLEOTIDE SEQUENCE</scope>
    <source>
        <strain evidence="4">Expedition CK06-06</strain>
    </source>
</reference>
<name>X1DRA7_9ZZZZ</name>
<dbReference type="SUPFAM" id="SSF110710">
    <property type="entry name" value="TTHA0583/YokD-like"/>
    <property type="match status" value="1"/>
</dbReference>
<protein>
    <submittedName>
        <fullName evidence="4">Uncharacterized protein</fullName>
    </submittedName>
</protein>
<evidence type="ECO:0000256" key="3">
    <source>
        <dbReference type="ARBA" id="ARBA00023315"/>
    </source>
</evidence>
<dbReference type="InterPro" id="IPR003679">
    <property type="entry name" value="Amioglycoside_AcTrfase"/>
</dbReference>
<proteinExistence type="inferred from homology"/>
<accession>X1DRA7</accession>
<dbReference type="GO" id="GO:0008080">
    <property type="term" value="F:N-acetyltransferase activity"/>
    <property type="evidence" value="ECO:0007669"/>
    <property type="project" value="InterPro"/>
</dbReference>
<evidence type="ECO:0000256" key="2">
    <source>
        <dbReference type="ARBA" id="ARBA00022679"/>
    </source>
</evidence>
<dbReference type="AlphaFoldDB" id="X1DRA7"/>
<evidence type="ECO:0000313" key="4">
    <source>
        <dbReference type="EMBL" id="GAH07479.1"/>
    </source>
</evidence>
<keyword evidence="3" id="KW-0012">Acyltransferase</keyword>
<dbReference type="GO" id="GO:0046677">
    <property type="term" value="P:response to antibiotic"/>
    <property type="evidence" value="ECO:0007669"/>
    <property type="project" value="InterPro"/>
</dbReference>
<comment type="similarity">
    <text evidence="1">Belongs to the antibiotic N-acetyltransferase family.</text>
</comment>
<dbReference type="EMBL" id="BART01036094">
    <property type="protein sequence ID" value="GAH07479.1"/>
    <property type="molecule type" value="Genomic_DNA"/>
</dbReference>
<dbReference type="Pfam" id="PF02522">
    <property type="entry name" value="Antibiotic_NAT"/>
    <property type="match status" value="1"/>
</dbReference>
<dbReference type="PANTHER" id="PTHR11104:SF0">
    <property type="entry name" value="SPBETA PROPHAGE-DERIVED AMINOGLYCOSIDE N(3')-ACETYLTRANSFERASE-LIKE PROTEIN YOKD"/>
    <property type="match status" value="1"/>
</dbReference>
<evidence type="ECO:0000256" key="1">
    <source>
        <dbReference type="ARBA" id="ARBA00006383"/>
    </source>
</evidence>
<dbReference type="InterPro" id="IPR028345">
    <property type="entry name" value="Antibiotic_NAT-like"/>
</dbReference>
<sequence>YQPEITPTREMGIVVEVFRKWPNVLRSIHPSLSFAVWGKHAKFIVNNHTYVLLYYSSFSFSF</sequence>
<gene>
    <name evidence="4" type="ORF">S01H4_61012</name>
</gene>
<keyword evidence="2" id="KW-0808">Transferase</keyword>
<feature type="non-terminal residue" evidence="4">
    <location>
        <position position="1"/>
    </location>
</feature>
<organism evidence="4">
    <name type="scientific">marine sediment metagenome</name>
    <dbReference type="NCBI Taxonomy" id="412755"/>
    <lineage>
        <taxon>unclassified sequences</taxon>
        <taxon>metagenomes</taxon>
        <taxon>ecological metagenomes</taxon>
    </lineage>
</organism>
<dbReference type="PANTHER" id="PTHR11104">
    <property type="entry name" value="AMINOGLYCOSIDE N3-ACETYLTRANSFERASE"/>
    <property type="match status" value="1"/>
</dbReference>
<comment type="caution">
    <text evidence="4">The sequence shown here is derived from an EMBL/GenBank/DDBJ whole genome shotgun (WGS) entry which is preliminary data.</text>
</comment>